<organism evidence="1">
    <name type="scientific">Anguilla anguilla</name>
    <name type="common">European freshwater eel</name>
    <name type="synonym">Muraena anguilla</name>
    <dbReference type="NCBI Taxonomy" id="7936"/>
    <lineage>
        <taxon>Eukaryota</taxon>
        <taxon>Metazoa</taxon>
        <taxon>Chordata</taxon>
        <taxon>Craniata</taxon>
        <taxon>Vertebrata</taxon>
        <taxon>Euteleostomi</taxon>
        <taxon>Actinopterygii</taxon>
        <taxon>Neopterygii</taxon>
        <taxon>Teleostei</taxon>
        <taxon>Anguilliformes</taxon>
        <taxon>Anguillidae</taxon>
        <taxon>Anguilla</taxon>
    </lineage>
</organism>
<dbReference type="EMBL" id="GBXM01045649">
    <property type="protein sequence ID" value="JAH62928.1"/>
    <property type="molecule type" value="Transcribed_RNA"/>
</dbReference>
<reference evidence="1" key="2">
    <citation type="journal article" date="2015" name="Fish Shellfish Immunol.">
        <title>Early steps in the European eel (Anguilla anguilla)-Vibrio vulnificus interaction in the gills: Role of the RtxA13 toxin.</title>
        <authorList>
            <person name="Callol A."/>
            <person name="Pajuelo D."/>
            <person name="Ebbesson L."/>
            <person name="Teles M."/>
            <person name="MacKenzie S."/>
            <person name="Amaro C."/>
        </authorList>
    </citation>
    <scope>NUCLEOTIDE SEQUENCE</scope>
</reference>
<dbReference type="AlphaFoldDB" id="A0A0E9UD94"/>
<protein>
    <submittedName>
        <fullName evidence="1">Uncharacterized protein</fullName>
    </submittedName>
</protein>
<name>A0A0E9UD94_ANGAN</name>
<sequence>MCSHSVVYHISGAGQCAPTRKCEGDLHQYGCSPGVGSPPALIWQPHLHGGVHAGVPFCQWPEDRVPEPIGEEL</sequence>
<proteinExistence type="predicted"/>
<reference evidence="1" key="1">
    <citation type="submission" date="2014-11" db="EMBL/GenBank/DDBJ databases">
        <authorList>
            <person name="Amaro Gonzalez C."/>
        </authorList>
    </citation>
    <scope>NUCLEOTIDE SEQUENCE</scope>
</reference>
<accession>A0A0E9UD94</accession>
<evidence type="ECO:0000313" key="1">
    <source>
        <dbReference type="EMBL" id="JAH62928.1"/>
    </source>
</evidence>